<evidence type="ECO:0000256" key="6">
    <source>
        <dbReference type="SAM" id="SignalP"/>
    </source>
</evidence>
<feature type="chain" id="PRO_5002248102" description="FAD-binding PCMH-type domain-containing protein" evidence="6">
    <location>
        <begin position="23"/>
        <end position="599"/>
    </location>
</feature>
<organism evidence="8 9">
    <name type="scientific">Cladophialophora immunda</name>
    <dbReference type="NCBI Taxonomy" id="569365"/>
    <lineage>
        <taxon>Eukaryota</taxon>
        <taxon>Fungi</taxon>
        <taxon>Dikarya</taxon>
        <taxon>Ascomycota</taxon>
        <taxon>Pezizomycotina</taxon>
        <taxon>Eurotiomycetes</taxon>
        <taxon>Chaetothyriomycetidae</taxon>
        <taxon>Chaetothyriales</taxon>
        <taxon>Herpotrichiellaceae</taxon>
        <taxon>Cladophialophora</taxon>
    </lineage>
</organism>
<keyword evidence="5" id="KW-0560">Oxidoreductase</keyword>
<evidence type="ECO:0000256" key="4">
    <source>
        <dbReference type="ARBA" id="ARBA00022827"/>
    </source>
</evidence>
<keyword evidence="6" id="KW-0732">Signal</keyword>
<dbReference type="Gene3D" id="3.30.465.10">
    <property type="match status" value="2"/>
</dbReference>
<sequence>MAKLFFYTNSFLILLLSEIVQTAPQQYCKPIPGSTDWPSPSTWQALNTSVSGRLIAPVPPGLVCQTNSSVHSATACTQLLNEWGNSSFHADDPFTVDYNDESCLPYPRAPCSPEPLPAYVVNATGAADVQAAVSFASKTGVRLIVKATGHDFLGRSSGRGTLSIYMHNIRGVNIAIGDPLAKRYGGIASVKIAAGMRFREIYSAVSAYNLTIVGGSDPDVGIGGWTMGAGHSPISSVYGLGADQVLEMDVVTANGTRLTVNEDSYPDLFWAIRGGGGSTFAVLLSVTVRAYPSLPGTIYTFSYNTTANTDTFWSLVAYFHNQLPDLSDAGVMGYYYIEPDNSATQPDPRQGTIYGLWFVANKTVAQTRQILAPFEYNLTSNIFNWTDPILTSNDAFYVPDFIKAWLALNPPQSVGTDVRLGSRLLDRKALKSNPITLKRLLQQSSAANPQSTTLGNLIAGQGVKNVRNGIPGGGNAVLPAWRHDVYTHLILPRMWPYLNETAKLATTTYLRDVETQALRDLAPDTGAYVNEADPTEPDWQKTFWGDNYLRLLSLKRQWDPKGVFWCIPCVGHADGWTVKSDLGVEGAIGQNEGRICKTT</sequence>
<dbReference type="OrthoDB" id="9983560at2759"/>
<gene>
    <name evidence="8" type="ORF">PV07_06160</name>
</gene>
<dbReference type="Pfam" id="PF01565">
    <property type="entry name" value="FAD_binding_4"/>
    <property type="match status" value="1"/>
</dbReference>
<dbReference type="InterPro" id="IPR006094">
    <property type="entry name" value="Oxid_FAD_bind_N"/>
</dbReference>
<keyword evidence="4" id="KW-0274">FAD</keyword>
<dbReference type="HOGENOM" id="CLU_018354_4_4_1"/>
<dbReference type="InterPro" id="IPR016166">
    <property type="entry name" value="FAD-bd_PCMH"/>
</dbReference>
<accession>A0A0D1ZQY8</accession>
<evidence type="ECO:0000259" key="7">
    <source>
        <dbReference type="PROSITE" id="PS51387"/>
    </source>
</evidence>
<keyword evidence="9" id="KW-1185">Reference proteome</keyword>
<evidence type="ECO:0000256" key="2">
    <source>
        <dbReference type="ARBA" id="ARBA00005466"/>
    </source>
</evidence>
<reference evidence="8 9" key="1">
    <citation type="submission" date="2015-01" db="EMBL/GenBank/DDBJ databases">
        <title>The Genome Sequence of Cladophialophora immunda CBS83496.</title>
        <authorList>
            <consortium name="The Broad Institute Genomics Platform"/>
            <person name="Cuomo C."/>
            <person name="de Hoog S."/>
            <person name="Gorbushina A."/>
            <person name="Stielow B."/>
            <person name="Teixiera M."/>
            <person name="Abouelleil A."/>
            <person name="Chapman S.B."/>
            <person name="Priest M."/>
            <person name="Young S.K."/>
            <person name="Wortman J."/>
            <person name="Nusbaum C."/>
            <person name="Birren B."/>
        </authorList>
    </citation>
    <scope>NUCLEOTIDE SEQUENCE [LARGE SCALE GENOMIC DNA]</scope>
    <source>
        <strain evidence="8 9">CBS 83496</strain>
    </source>
</reference>
<evidence type="ECO:0000256" key="3">
    <source>
        <dbReference type="ARBA" id="ARBA00022630"/>
    </source>
</evidence>
<keyword evidence="3" id="KW-0285">Flavoprotein</keyword>
<name>A0A0D1ZQY8_9EURO</name>
<dbReference type="GO" id="GO:0016491">
    <property type="term" value="F:oxidoreductase activity"/>
    <property type="evidence" value="ECO:0007669"/>
    <property type="project" value="UniProtKB-KW"/>
</dbReference>
<feature type="domain" description="FAD-binding PCMH-type" evidence="7">
    <location>
        <begin position="113"/>
        <end position="293"/>
    </location>
</feature>
<dbReference type="STRING" id="569365.A0A0D1ZQY8"/>
<dbReference type="VEuPathDB" id="FungiDB:PV07_06160"/>
<evidence type="ECO:0000256" key="1">
    <source>
        <dbReference type="ARBA" id="ARBA00001974"/>
    </source>
</evidence>
<proteinExistence type="inferred from homology"/>
<dbReference type="PANTHER" id="PTHR42973:SF39">
    <property type="entry name" value="FAD-BINDING PCMH-TYPE DOMAIN-CONTAINING PROTEIN"/>
    <property type="match status" value="1"/>
</dbReference>
<dbReference type="InterPro" id="IPR012951">
    <property type="entry name" value="BBE"/>
</dbReference>
<feature type="signal peptide" evidence="6">
    <location>
        <begin position="1"/>
        <end position="22"/>
    </location>
</feature>
<comment type="similarity">
    <text evidence="2">Belongs to the oxygen-dependent FAD-linked oxidoreductase family.</text>
</comment>
<protein>
    <recommendedName>
        <fullName evidence="7">FAD-binding PCMH-type domain-containing protein</fullName>
    </recommendedName>
</protein>
<evidence type="ECO:0000313" key="9">
    <source>
        <dbReference type="Proteomes" id="UP000054466"/>
    </source>
</evidence>
<dbReference type="InterPro" id="IPR006093">
    <property type="entry name" value="Oxy_OxRdtase_FAD_BS"/>
</dbReference>
<dbReference type="Pfam" id="PF08031">
    <property type="entry name" value="BBE"/>
    <property type="match status" value="1"/>
</dbReference>
<dbReference type="RefSeq" id="XP_016250632.1">
    <property type="nucleotide sequence ID" value="XM_016393113.1"/>
</dbReference>
<evidence type="ECO:0000256" key="5">
    <source>
        <dbReference type="ARBA" id="ARBA00023002"/>
    </source>
</evidence>
<dbReference type="EMBL" id="KN847042">
    <property type="protein sequence ID" value="KIW30416.1"/>
    <property type="molecule type" value="Genomic_DNA"/>
</dbReference>
<dbReference type="InterPro" id="IPR050416">
    <property type="entry name" value="FAD-linked_Oxidoreductase"/>
</dbReference>
<dbReference type="InterPro" id="IPR036318">
    <property type="entry name" value="FAD-bd_PCMH-like_sf"/>
</dbReference>
<dbReference type="Proteomes" id="UP000054466">
    <property type="component" value="Unassembled WGS sequence"/>
</dbReference>
<dbReference type="PROSITE" id="PS51387">
    <property type="entry name" value="FAD_PCMH"/>
    <property type="match status" value="1"/>
</dbReference>
<dbReference type="GO" id="GO:0071949">
    <property type="term" value="F:FAD binding"/>
    <property type="evidence" value="ECO:0007669"/>
    <property type="project" value="InterPro"/>
</dbReference>
<dbReference type="GeneID" id="27345354"/>
<dbReference type="PROSITE" id="PS00862">
    <property type="entry name" value="OX2_COVAL_FAD"/>
    <property type="match status" value="1"/>
</dbReference>
<dbReference type="InterPro" id="IPR016169">
    <property type="entry name" value="FAD-bd_PCMH_sub2"/>
</dbReference>
<dbReference type="SUPFAM" id="SSF56176">
    <property type="entry name" value="FAD-binding/transporter-associated domain-like"/>
    <property type="match status" value="1"/>
</dbReference>
<comment type="cofactor">
    <cofactor evidence="1">
        <name>FAD</name>
        <dbReference type="ChEBI" id="CHEBI:57692"/>
    </cofactor>
</comment>
<dbReference type="AlphaFoldDB" id="A0A0D1ZQY8"/>
<dbReference type="PANTHER" id="PTHR42973">
    <property type="entry name" value="BINDING OXIDOREDUCTASE, PUTATIVE (AFU_ORTHOLOGUE AFUA_1G17690)-RELATED"/>
    <property type="match status" value="1"/>
</dbReference>
<evidence type="ECO:0000313" key="8">
    <source>
        <dbReference type="EMBL" id="KIW30416.1"/>
    </source>
</evidence>